<reference evidence="1" key="1">
    <citation type="submission" date="2022-08" db="EMBL/GenBank/DDBJ databases">
        <authorList>
            <person name="Vandamme P."/>
            <person name="Hettiarachchi A."/>
            <person name="Peeters C."/>
            <person name="Cnockaert M."/>
            <person name="Carlier A."/>
        </authorList>
    </citation>
    <scope>NUCLEOTIDE SEQUENCE</scope>
    <source>
        <strain evidence="1">LMG 31809</strain>
    </source>
</reference>
<dbReference type="GO" id="GO:0032259">
    <property type="term" value="P:methylation"/>
    <property type="evidence" value="ECO:0007669"/>
    <property type="project" value="UniProtKB-KW"/>
</dbReference>
<dbReference type="SUPFAM" id="SSF53335">
    <property type="entry name" value="S-adenosyl-L-methionine-dependent methyltransferases"/>
    <property type="match status" value="1"/>
</dbReference>
<proteinExistence type="predicted"/>
<sequence>MRKVFGTIFVSLGFVVAVSAGLMPLAKPAYSADMTARLTELANGSWRSEADKARNDYRHPVETLNFFGINDHMSVVELSPSGGWYMEILAPLLKDRGIYYAAGFSRSDTSDYAKRMIKVMDDKIASHPDLYGKVRITPLRPPATETAADPIAPEGSADMVLTFRNIHNWLASGTFPEILARAHKALKPGGVLGVVEHRADPAAPVDEKAKSGYVNEAYIIGVIEKAGFKLEAASEINANPKDDHNHPKGVWTLPPTYSLGDQDRAKYQAIGESDRMTLKFRKI</sequence>
<gene>
    <name evidence="1" type="ORF">NYP16_11080</name>
</gene>
<evidence type="ECO:0000313" key="1">
    <source>
        <dbReference type="EMBL" id="MDA5194494.1"/>
    </source>
</evidence>
<organism evidence="1 2">
    <name type="scientific">Govanella unica</name>
    <dbReference type="NCBI Taxonomy" id="2975056"/>
    <lineage>
        <taxon>Bacteria</taxon>
        <taxon>Pseudomonadati</taxon>
        <taxon>Pseudomonadota</taxon>
        <taxon>Alphaproteobacteria</taxon>
        <taxon>Emcibacterales</taxon>
        <taxon>Govanellaceae</taxon>
        <taxon>Govanella</taxon>
    </lineage>
</organism>
<name>A0A9X3Z7Z2_9PROT</name>
<evidence type="ECO:0000313" key="2">
    <source>
        <dbReference type="Proteomes" id="UP001141619"/>
    </source>
</evidence>
<dbReference type="AlphaFoldDB" id="A0A9X3Z7Z2"/>
<dbReference type="EMBL" id="JANWOI010000004">
    <property type="protein sequence ID" value="MDA5194494.1"/>
    <property type="molecule type" value="Genomic_DNA"/>
</dbReference>
<dbReference type="InterPro" id="IPR029063">
    <property type="entry name" value="SAM-dependent_MTases_sf"/>
</dbReference>
<keyword evidence="2" id="KW-1185">Reference proteome</keyword>
<dbReference type="CDD" id="cd02440">
    <property type="entry name" value="AdoMet_MTases"/>
    <property type="match status" value="1"/>
</dbReference>
<dbReference type="Proteomes" id="UP001141619">
    <property type="component" value="Unassembled WGS sequence"/>
</dbReference>
<keyword evidence="1" id="KW-0489">Methyltransferase</keyword>
<comment type="caution">
    <text evidence="1">The sequence shown here is derived from an EMBL/GenBank/DDBJ whole genome shotgun (WGS) entry which is preliminary data.</text>
</comment>
<accession>A0A9X3Z7Z2</accession>
<dbReference type="Gene3D" id="3.40.50.150">
    <property type="entry name" value="Vaccinia Virus protein VP39"/>
    <property type="match status" value="1"/>
</dbReference>
<reference evidence="1" key="2">
    <citation type="journal article" date="2023" name="Syst. Appl. Microbiol.">
        <title>Govania unica gen. nov., sp. nov., a rare biosphere bacterium that represents a novel family in the class Alphaproteobacteria.</title>
        <authorList>
            <person name="Vandamme P."/>
            <person name="Peeters C."/>
            <person name="Hettiarachchi A."/>
            <person name="Cnockaert M."/>
            <person name="Carlier A."/>
        </authorList>
    </citation>
    <scope>NUCLEOTIDE SEQUENCE</scope>
    <source>
        <strain evidence="1">LMG 31809</strain>
    </source>
</reference>
<keyword evidence="1" id="KW-0808">Transferase</keyword>
<dbReference type="InterPro" id="IPR016980">
    <property type="entry name" value="S-AdoMet-dep_MeTrfase_Alr7345"/>
</dbReference>
<dbReference type="PIRSF" id="PIRSF031679">
    <property type="entry name" value="Mtase_Alr7345_prd"/>
    <property type="match status" value="1"/>
</dbReference>
<dbReference type="RefSeq" id="WP_274944199.1">
    <property type="nucleotide sequence ID" value="NZ_JANWOI010000004.1"/>
</dbReference>
<dbReference type="GO" id="GO:0008168">
    <property type="term" value="F:methyltransferase activity"/>
    <property type="evidence" value="ECO:0007669"/>
    <property type="project" value="UniProtKB-KW"/>
</dbReference>
<protein>
    <submittedName>
        <fullName evidence="1">Methyltransferase</fullName>
    </submittedName>
</protein>